<feature type="region of interest" description="Disordered" evidence="1">
    <location>
        <begin position="1512"/>
        <end position="1538"/>
    </location>
</feature>
<dbReference type="InParanoid" id="B0DV29"/>
<dbReference type="GeneID" id="6083434"/>
<feature type="region of interest" description="Disordered" evidence="1">
    <location>
        <begin position="729"/>
        <end position="768"/>
    </location>
</feature>
<feature type="compositionally biased region" description="Polar residues" evidence="1">
    <location>
        <begin position="141"/>
        <end position="156"/>
    </location>
</feature>
<protein>
    <submittedName>
        <fullName evidence="3">Predicted protein</fullName>
    </submittedName>
</protein>
<feature type="region of interest" description="Disordered" evidence="1">
    <location>
        <begin position="1080"/>
        <end position="1100"/>
    </location>
</feature>
<dbReference type="InterPro" id="IPR011044">
    <property type="entry name" value="Quino_amine_DH_bsu"/>
</dbReference>
<feature type="compositionally biased region" description="Basic and acidic residues" evidence="1">
    <location>
        <begin position="307"/>
        <end position="351"/>
    </location>
</feature>
<dbReference type="HOGENOM" id="CLU_004106_0_0_1"/>
<dbReference type="EMBL" id="DS547138">
    <property type="protein sequence ID" value="EDR01441.1"/>
    <property type="molecule type" value="Genomic_DNA"/>
</dbReference>
<evidence type="ECO:0000313" key="3">
    <source>
        <dbReference type="EMBL" id="EDR01441.1"/>
    </source>
</evidence>
<feature type="compositionally biased region" description="Basic and acidic residues" evidence="1">
    <location>
        <begin position="49"/>
        <end position="67"/>
    </location>
</feature>
<feature type="compositionally biased region" description="Basic and acidic residues" evidence="1">
    <location>
        <begin position="219"/>
        <end position="268"/>
    </location>
</feature>
<dbReference type="Proteomes" id="UP000001194">
    <property type="component" value="Unassembled WGS sequence"/>
</dbReference>
<feature type="region of interest" description="Disordered" evidence="1">
    <location>
        <begin position="443"/>
        <end position="487"/>
    </location>
</feature>
<dbReference type="InterPro" id="IPR048382">
    <property type="entry name" value="BCAS3_WD40"/>
</dbReference>
<dbReference type="GO" id="GO:0005737">
    <property type="term" value="C:cytoplasm"/>
    <property type="evidence" value="ECO:0007669"/>
    <property type="project" value="TreeGrafter"/>
</dbReference>
<feature type="region of interest" description="Disordered" evidence="1">
    <location>
        <begin position="1154"/>
        <end position="1175"/>
    </location>
</feature>
<dbReference type="STRING" id="486041.B0DV29"/>
<dbReference type="PANTHER" id="PTHR13268">
    <property type="entry name" value="BREAST CARCINOMA AMPLIFIED SEQUENCE 3"/>
    <property type="match status" value="1"/>
</dbReference>
<dbReference type="SUPFAM" id="SSF50969">
    <property type="entry name" value="YVTN repeat-like/Quinoprotein amine dehydrogenase"/>
    <property type="match status" value="1"/>
</dbReference>
<organism evidence="4">
    <name type="scientific">Laccaria bicolor (strain S238N-H82 / ATCC MYA-4686)</name>
    <name type="common">Bicoloured deceiver</name>
    <name type="synonym">Laccaria laccata var. bicolor</name>
    <dbReference type="NCBI Taxonomy" id="486041"/>
    <lineage>
        <taxon>Eukaryota</taxon>
        <taxon>Fungi</taxon>
        <taxon>Dikarya</taxon>
        <taxon>Basidiomycota</taxon>
        <taxon>Agaricomycotina</taxon>
        <taxon>Agaricomycetes</taxon>
        <taxon>Agaricomycetidae</taxon>
        <taxon>Agaricales</taxon>
        <taxon>Agaricineae</taxon>
        <taxon>Hydnangiaceae</taxon>
        <taxon>Laccaria</taxon>
    </lineage>
</organism>
<gene>
    <name evidence="3" type="ORF">LACBIDRAFT_310782</name>
</gene>
<evidence type="ECO:0000256" key="1">
    <source>
        <dbReference type="SAM" id="MobiDB-lite"/>
    </source>
</evidence>
<feature type="region of interest" description="Disordered" evidence="1">
    <location>
        <begin position="804"/>
        <end position="848"/>
    </location>
</feature>
<feature type="compositionally biased region" description="Basic and acidic residues" evidence="1">
    <location>
        <begin position="199"/>
        <end position="210"/>
    </location>
</feature>
<evidence type="ECO:0000259" key="2">
    <source>
        <dbReference type="Pfam" id="PF21034"/>
    </source>
</evidence>
<dbReference type="PANTHER" id="PTHR13268:SF0">
    <property type="entry name" value="BCAS3 MICROTUBULE ASSOCIATED CELL MIGRATION FACTOR"/>
    <property type="match status" value="1"/>
</dbReference>
<sequence length="1538" mass="168587">MTTAHHVHGITDNDGDLIQHDDYPWLDDFPSQPLDDDRRSLDASLDLTSQHEDDLVSYRSPPFREADLPSTSANALTELEGLEAPLPVPPPRARGFGYNDDDDDSHWTREREEGHTRSPTLPSPRSSSHSRSPSSSAPSPAGNTLDSLSRTISSLKSYVPSVPSGGTLKSYVPSLKTYAEPSPPSVSRPLSFATFSAGEVEKGSARERGRGRGGIRGDAYQREEYVDFQGDTRRGRVGRDEDLYWDQPREVALDERSRPRQEFERDYELDQDFDGYVRGKAEARERLSGENQADRELMRWAEGGDEPLLRQEEDRLLSSREEDRLPQVRRSEQGEPARKIEPDGPSSRRSEQIAPPSWRVPSRREEGQDMERRHHVRQKTVVPPQTALPSRQQTIVPGRHNALLDRQHTIVPQREEEDTPILAFTRQESGLAQAMRGVAGQASGRVGAGAADPSSARPGQTVVDLGEEDGSAQGAEERGGGGGGAKHAYAHPAREADLISWARWDLLGDKRLLILSYIPSGLQIWDCTDLGTVTEVLNLNFSGAEWKELEFDVGRVIYAALLSSDKSSSFKEDRPFLGIILESVQDPESTTFVVYSLSRHRVIVRVPVPGPGARAESFLSNEDFIVVSTTTPLPVLHILSSTTFELLSTIPYSALAPYTTPSSHSFPTSHSTLTPTQQQHYIFNNPILLGTRQGISMTPIDKPNTHHHHHHPRPHAIFALSKRLLAYACPPPSSSSSSTTTTKDHRRLSSTSTQTSASAGSSSAASSWKSMTQAQGELALKVGGSMLTGMKFLGGMAYDAALKRGGGTGEPPPPPINRLFSRSAPTKREGEEEEEEEEKRRRRYSGEPSVAAAANQVFERERKAGGYHVRVVDLASLATTGMGNHPRVVFEFQSSRSQPIADLRFSKDGCSLAVIPRDGHLIKVFQLRPAPAVLFGGGRDNVASQPGSSDLEQSRSVWHLYDLRRGRTSAVVEGVDWAQDGRWLAIGTRNRTVHVFPVNPYGGKVDVKSHLEGRVRNVLAGATIPAKTEVTPLVRLRGVRSQQVSPSSALEHHPSLIAPLAFIFLNPSDVTIPPNLLPSLPTVVDPTSSPPLSPRRAEDRSRNYQDVLLFDSADGMLSLRRLTVEQHPKEPSLPSTVVQASVSAATSISFPGMGGAGRLSTSPSSAGASASTRPSALTKMMDTPELELSAKGGVVATWNLQRRRDWGEIKRRLVDTQRMRDWGGLTENLDWLSQAEITTFSKSQHVLPRSLYLCHQFSFHTLGEDYHALIRRYQFDISGHKIEVRKEVEVNAFSSTTTEDGAGESFVEGSFSSSPRDIRRFSTSFDEPLASALGAGFNHSPQSNQAIIPMFPNGTPGSKPKSFRSSIPIRTMAGLGDGMSEGFGRIRREIQHKVRSPLLAPRSDSSVSASVPLEFDEEDEDFLGGGVGAVLDAPVPVSKQREGSSVSRGTSRDDGVSVDSSLSTSSASVNIDDDVVGTVDEDIWQGWDYQDKMAIEEAERFDDISAVGFLNAEQEVSKPIATTDGEGRKRTGRERRKH</sequence>
<feature type="region of interest" description="Disordered" evidence="1">
    <location>
        <begin position="1433"/>
        <end position="1464"/>
    </location>
</feature>
<dbReference type="RefSeq" id="XP_001887793.1">
    <property type="nucleotide sequence ID" value="XM_001887758.1"/>
</dbReference>
<feature type="region of interest" description="Disordered" evidence="1">
    <location>
        <begin position="1"/>
        <end position="386"/>
    </location>
</feature>
<dbReference type="GO" id="GO:0006914">
    <property type="term" value="P:autophagy"/>
    <property type="evidence" value="ECO:0007669"/>
    <property type="project" value="InterPro"/>
</dbReference>
<feature type="compositionally biased region" description="Basic and acidic residues" evidence="1">
    <location>
        <begin position="362"/>
        <end position="372"/>
    </location>
</feature>
<accession>B0DV29</accession>
<feature type="compositionally biased region" description="Low complexity" evidence="1">
    <location>
        <begin position="1160"/>
        <end position="1175"/>
    </location>
</feature>
<dbReference type="InterPro" id="IPR015943">
    <property type="entry name" value="WD40/YVTN_repeat-like_dom_sf"/>
</dbReference>
<feature type="domain" description="BCAS3 WD40" evidence="2">
    <location>
        <begin position="955"/>
        <end position="1023"/>
    </location>
</feature>
<proteinExistence type="predicted"/>
<feature type="compositionally biased region" description="Basic and acidic residues" evidence="1">
    <location>
        <begin position="105"/>
        <end position="116"/>
    </location>
</feature>
<reference evidence="3 4" key="1">
    <citation type="journal article" date="2008" name="Nature">
        <title>The genome of Laccaria bicolor provides insights into mycorrhizal symbiosis.</title>
        <authorList>
            <person name="Martin F."/>
            <person name="Aerts A."/>
            <person name="Ahren D."/>
            <person name="Brun A."/>
            <person name="Danchin E.G.J."/>
            <person name="Duchaussoy F."/>
            <person name="Gibon J."/>
            <person name="Kohler A."/>
            <person name="Lindquist E."/>
            <person name="Pereda V."/>
            <person name="Salamov A."/>
            <person name="Shapiro H.J."/>
            <person name="Wuyts J."/>
            <person name="Blaudez D."/>
            <person name="Buee M."/>
            <person name="Brokstein P."/>
            <person name="Canbaeck B."/>
            <person name="Cohen D."/>
            <person name="Courty P.E."/>
            <person name="Coutinho P.M."/>
            <person name="Delaruelle C."/>
            <person name="Detter J.C."/>
            <person name="Deveau A."/>
            <person name="DiFazio S."/>
            <person name="Duplessis S."/>
            <person name="Fraissinet-Tachet L."/>
            <person name="Lucic E."/>
            <person name="Frey-Klett P."/>
            <person name="Fourrey C."/>
            <person name="Feussner I."/>
            <person name="Gay G."/>
            <person name="Grimwood J."/>
            <person name="Hoegger P.J."/>
            <person name="Jain P."/>
            <person name="Kilaru S."/>
            <person name="Labbe J."/>
            <person name="Lin Y.C."/>
            <person name="Legue V."/>
            <person name="Le Tacon F."/>
            <person name="Marmeisse R."/>
            <person name="Melayah D."/>
            <person name="Montanini B."/>
            <person name="Muratet M."/>
            <person name="Nehls U."/>
            <person name="Niculita-Hirzel H."/>
            <person name="Oudot-Le Secq M.P."/>
            <person name="Peter M."/>
            <person name="Quesneville H."/>
            <person name="Rajashekar B."/>
            <person name="Reich M."/>
            <person name="Rouhier N."/>
            <person name="Schmutz J."/>
            <person name="Yin T."/>
            <person name="Chalot M."/>
            <person name="Henrissat B."/>
            <person name="Kuees U."/>
            <person name="Lucas S."/>
            <person name="Van de Peer Y."/>
            <person name="Podila G.K."/>
            <person name="Polle A."/>
            <person name="Pukkila P.J."/>
            <person name="Richardson P.M."/>
            <person name="Rouze P."/>
            <person name="Sanders I.R."/>
            <person name="Stajich J.E."/>
            <person name="Tunlid A."/>
            <person name="Tuskan G."/>
            <person name="Grigoriev I.V."/>
        </authorList>
    </citation>
    <scope>NUCLEOTIDE SEQUENCE [LARGE SCALE GENOMIC DNA]</scope>
    <source>
        <strain evidence="4">S238N-H82 / ATCC MYA-4686</strain>
    </source>
</reference>
<dbReference type="Pfam" id="PF21034">
    <property type="entry name" value="BCAS3_WD40"/>
    <property type="match status" value="1"/>
</dbReference>
<dbReference type="KEGG" id="lbc:LACBIDRAFT_310782"/>
<feature type="compositionally biased region" description="Low complexity" evidence="1">
    <location>
        <begin position="749"/>
        <end position="768"/>
    </location>
</feature>
<feature type="compositionally biased region" description="Basic and acidic residues" evidence="1">
    <location>
        <begin position="275"/>
        <end position="299"/>
    </location>
</feature>
<evidence type="ECO:0000313" key="4">
    <source>
        <dbReference type="Proteomes" id="UP000001194"/>
    </source>
</evidence>
<name>B0DV29_LACBS</name>
<keyword evidence="4" id="KW-1185">Reference proteome</keyword>
<dbReference type="InterPro" id="IPR045142">
    <property type="entry name" value="BCAS3-like"/>
</dbReference>
<dbReference type="Gene3D" id="2.130.10.10">
    <property type="entry name" value="YVTN repeat-like/Quinoprotein amine dehydrogenase"/>
    <property type="match status" value="1"/>
</dbReference>
<feature type="region of interest" description="Disordered" evidence="1">
    <location>
        <begin position="1344"/>
        <end position="1365"/>
    </location>
</feature>
<dbReference type="GO" id="GO:0042594">
    <property type="term" value="P:response to starvation"/>
    <property type="evidence" value="ECO:0007669"/>
    <property type="project" value="TreeGrafter"/>
</dbReference>
<feature type="compositionally biased region" description="Low complexity" evidence="1">
    <location>
        <begin position="117"/>
        <end position="140"/>
    </location>
</feature>
<dbReference type="OrthoDB" id="25778at2759"/>